<dbReference type="OrthoDB" id="5797019at2759"/>
<dbReference type="GO" id="GO:0030178">
    <property type="term" value="P:negative regulation of Wnt signaling pathway"/>
    <property type="evidence" value="ECO:0007669"/>
    <property type="project" value="TreeGrafter"/>
</dbReference>
<dbReference type="PANTHER" id="PTHR10063:SF0">
    <property type="entry name" value="TUBERIN"/>
    <property type="match status" value="1"/>
</dbReference>
<comment type="caution">
    <text evidence="3">The sequence shown here is derived from an EMBL/GenBank/DDBJ whole genome shotgun (WGS) entry which is preliminary data.</text>
</comment>
<evidence type="ECO:0000256" key="1">
    <source>
        <dbReference type="SAM" id="MobiDB-lite"/>
    </source>
</evidence>
<feature type="region of interest" description="Disordered" evidence="1">
    <location>
        <begin position="1"/>
        <end position="49"/>
    </location>
</feature>
<dbReference type="Proteomes" id="UP000218231">
    <property type="component" value="Unassembled WGS sequence"/>
</dbReference>
<gene>
    <name evidence="3" type="ORF">WR25_26492</name>
</gene>
<dbReference type="EMBL" id="LIAE01007860">
    <property type="protein sequence ID" value="PAV76602.1"/>
    <property type="molecule type" value="Genomic_DNA"/>
</dbReference>
<dbReference type="AlphaFoldDB" id="A0A2A2KRM5"/>
<feature type="compositionally biased region" description="Polar residues" evidence="1">
    <location>
        <begin position="1"/>
        <end position="24"/>
    </location>
</feature>
<dbReference type="InterPro" id="IPR027107">
    <property type="entry name" value="Tuberin/Ral-act_asu"/>
</dbReference>
<accession>A0A2A2KRM5</accession>
<dbReference type="GO" id="GO:0046627">
    <property type="term" value="P:negative regulation of insulin receptor signaling pathway"/>
    <property type="evidence" value="ECO:0007669"/>
    <property type="project" value="TreeGrafter"/>
</dbReference>
<evidence type="ECO:0000259" key="2">
    <source>
        <dbReference type="Pfam" id="PF11864"/>
    </source>
</evidence>
<keyword evidence="4" id="KW-1185">Reference proteome</keyword>
<proteinExistence type="predicted"/>
<evidence type="ECO:0000313" key="3">
    <source>
        <dbReference type="EMBL" id="PAV76602.1"/>
    </source>
</evidence>
<evidence type="ECO:0000313" key="4">
    <source>
        <dbReference type="Proteomes" id="UP000218231"/>
    </source>
</evidence>
<organism evidence="3 4">
    <name type="scientific">Diploscapter pachys</name>
    <dbReference type="NCBI Taxonomy" id="2018661"/>
    <lineage>
        <taxon>Eukaryota</taxon>
        <taxon>Metazoa</taxon>
        <taxon>Ecdysozoa</taxon>
        <taxon>Nematoda</taxon>
        <taxon>Chromadorea</taxon>
        <taxon>Rhabditida</taxon>
        <taxon>Rhabditina</taxon>
        <taxon>Rhabditomorpha</taxon>
        <taxon>Rhabditoidea</taxon>
        <taxon>Rhabditidae</taxon>
        <taxon>Diploscapter</taxon>
    </lineage>
</organism>
<sequence length="600" mass="68524">MSNTASSPEDSSSAGIRHQSSVAGSLSAVANSPSPASSPANVASPPRRSSQNIWSRLFAGSNKDKHNDRALISNEGSISDHAWKGMNANTPKRVRLEMLSNLQESPVYRTFHGQTQRLRANSSLFNLFRNGPKREEQSDTERIRAVMHNRTLQVSTLEGIWHEIKDALEIADMREPAVRLMIDMTEQQYKQLGLALRHTFFEEINKLDCGELTLRWLVALSENGKNPNGFEREMDILLANWVVCVLKDDDEHPQALHVLQLVQSYIKSNAAFISEENTVKILEQVCRRGSQGKSEALTKECLNIVDSVLKFSDMPRSSLFEVVSMVVILVCDVTNYKEQSWKLAKSLLTSQLGHRTFKVMLRILEIDGGIEGIDQKAFERMLRGCVFCLANANWGTSQIDTVRVITPALIIPHMQKAVAVSESICRDVLFAIRRLILKYGKDLQQITWLAIINLFERVFELVDQKFKHNQDCEPELHELLRLVEQLYKDNQLNANPDHLFNLIEKCSMHMKDVSVLKLIEYRASNINPQVVDWIGQMKALIEKYSTAHSCERRSKAIDELQLFYNKYRICYESELVYQLMLPILAETHQEDNNQNQVRKK</sequence>
<reference evidence="3 4" key="1">
    <citation type="journal article" date="2017" name="Curr. Biol.">
        <title>Genome architecture and evolution of a unichromosomal asexual nematode.</title>
        <authorList>
            <person name="Fradin H."/>
            <person name="Zegar C."/>
            <person name="Gutwein M."/>
            <person name="Lucas J."/>
            <person name="Kovtun M."/>
            <person name="Corcoran D."/>
            <person name="Baugh L.R."/>
            <person name="Kiontke K."/>
            <person name="Gunsalus K."/>
            <person name="Fitch D.H."/>
            <person name="Piano F."/>
        </authorList>
    </citation>
    <scope>NUCLEOTIDE SEQUENCE [LARGE SCALE GENOMIC DNA]</scope>
    <source>
        <strain evidence="3">PF1309</strain>
    </source>
</reference>
<protein>
    <recommendedName>
        <fullName evidence="2">Tuberin N-terminal domain-containing protein</fullName>
    </recommendedName>
</protein>
<dbReference type="GO" id="GO:0005096">
    <property type="term" value="F:GTPase activator activity"/>
    <property type="evidence" value="ECO:0007669"/>
    <property type="project" value="InterPro"/>
</dbReference>
<dbReference type="InterPro" id="IPR024584">
    <property type="entry name" value="Tuberin_N"/>
</dbReference>
<dbReference type="Pfam" id="PF11864">
    <property type="entry name" value="DUF3384"/>
    <property type="match status" value="1"/>
</dbReference>
<dbReference type="GO" id="GO:0032007">
    <property type="term" value="P:negative regulation of TOR signaling"/>
    <property type="evidence" value="ECO:0007669"/>
    <property type="project" value="TreeGrafter"/>
</dbReference>
<dbReference type="GO" id="GO:0051898">
    <property type="term" value="P:negative regulation of phosphatidylinositol 3-kinase/protein kinase B signal transduction"/>
    <property type="evidence" value="ECO:0007669"/>
    <property type="project" value="TreeGrafter"/>
</dbReference>
<feature type="compositionally biased region" description="Low complexity" evidence="1">
    <location>
        <begin position="27"/>
        <end position="49"/>
    </location>
</feature>
<dbReference type="GO" id="GO:0005634">
    <property type="term" value="C:nucleus"/>
    <property type="evidence" value="ECO:0007669"/>
    <property type="project" value="InterPro"/>
</dbReference>
<dbReference type="GO" id="GO:0051726">
    <property type="term" value="P:regulation of cell cycle"/>
    <property type="evidence" value="ECO:0007669"/>
    <property type="project" value="TreeGrafter"/>
</dbReference>
<feature type="domain" description="Tuberin N-terminal" evidence="2">
    <location>
        <begin position="152"/>
        <end position="557"/>
    </location>
</feature>
<dbReference type="GO" id="GO:0033596">
    <property type="term" value="C:TSC1-TSC2 complex"/>
    <property type="evidence" value="ECO:0007669"/>
    <property type="project" value="TreeGrafter"/>
</dbReference>
<dbReference type="PANTHER" id="PTHR10063">
    <property type="entry name" value="TUBERIN"/>
    <property type="match status" value="1"/>
</dbReference>
<name>A0A2A2KRM5_9BILA</name>
<dbReference type="STRING" id="2018661.A0A2A2KRM5"/>